<gene>
    <name evidence="6" type="ORF">BJ322DRAFT_1032701</name>
</gene>
<dbReference type="InterPro" id="IPR001245">
    <property type="entry name" value="Ser-Thr/Tyr_kinase_cat_dom"/>
</dbReference>
<evidence type="ECO:0000256" key="3">
    <source>
        <dbReference type="ARBA" id="ARBA00022777"/>
    </source>
</evidence>
<sequence length="355" mass="39606">MDSSPTSRVTLLSRMKRLLPSRRFRFFFPGARQSAIAQSTIPPPPRYTTASTARPEVTQHNAQSYHELAQRLQRLSPPESNWYGPGSVQIVDAAPFASGGFSDVWKGTFQNRTVAVKSLRCYSSPEFDPAEVGIRFLKELWASDKLSNPNFVRFLGVYSTPTHPFALIYEMMDNADLGQYIAQHPTTSRLKLLTDISRALEYMHGQDITHGNVKSKNVLVDGDNVARLGGLGSAFALSLPASWSDVESQRLFCGFAPELIDPDAFGLVHARATKATDMFAFGMLAWEVFAGKHPFAGNVEAAGIFSLFRNNRPPRPVHPEMTDRVWNMIESCWNQDPFKRMTAADVVDVLEAELF</sequence>
<dbReference type="Gene3D" id="1.10.510.10">
    <property type="entry name" value="Transferase(Phosphotransferase) domain 1"/>
    <property type="match status" value="1"/>
</dbReference>
<evidence type="ECO:0000313" key="7">
    <source>
        <dbReference type="Proteomes" id="UP000736335"/>
    </source>
</evidence>
<dbReference type="PANTHER" id="PTHR44329:SF288">
    <property type="entry name" value="MITOGEN-ACTIVATED PROTEIN KINASE KINASE KINASE 20"/>
    <property type="match status" value="1"/>
</dbReference>
<keyword evidence="3 6" id="KW-0418">Kinase</keyword>
<keyword evidence="4" id="KW-0067">ATP-binding</keyword>
<dbReference type="Proteomes" id="UP000736335">
    <property type="component" value="Unassembled WGS sequence"/>
</dbReference>
<dbReference type="AlphaFoldDB" id="A0A9P6HRC8"/>
<dbReference type="PANTHER" id="PTHR44329">
    <property type="entry name" value="SERINE/THREONINE-PROTEIN KINASE TNNI3K-RELATED"/>
    <property type="match status" value="1"/>
</dbReference>
<evidence type="ECO:0000256" key="1">
    <source>
        <dbReference type="ARBA" id="ARBA00022679"/>
    </source>
</evidence>
<dbReference type="EMBL" id="WIUZ02000001">
    <property type="protein sequence ID" value="KAF9793040.1"/>
    <property type="molecule type" value="Genomic_DNA"/>
</dbReference>
<feature type="domain" description="Protein kinase" evidence="5">
    <location>
        <begin position="90"/>
        <end position="355"/>
    </location>
</feature>
<comment type="caution">
    <text evidence="6">The sequence shown here is derived from an EMBL/GenBank/DDBJ whole genome shotgun (WGS) entry which is preliminary data.</text>
</comment>
<dbReference type="GO" id="GO:0004674">
    <property type="term" value="F:protein serine/threonine kinase activity"/>
    <property type="evidence" value="ECO:0007669"/>
    <property type="project" value="TreeGrafter"/>
</dbReference>
<evidence type="ECO:0000256" key="4">
    <source>
        <dbReference type="ARBA" id="ARBA00022840"/>
    </source>
</evidence>
<protein>
    <submittedName>
        <fullName evidence="6">Kinase-like domain-containing protein</fullName>
    </submittedName>
</protein>
<proteinExistence type="predicted"/>
<dbReference type="InterPro" id="IPR011009">
    <property type="entry name" value="Kinase-like_dom_sf"/>
</dbReference>
<reference evidence="6" key="1">
    <citation type="journal article" date="2020" name="Nat. Commun.">
        <title>Large-scale genome sequencing of mycorrhizal fungi provides insights into the early evolution of symbiotic traits.</title>
        <authorList>
            <person name="Miyauchi S."/>
            <person name="Kiss E."/>
            <person name="Kuo A."/>
            <person name="Drula E."/>
            <person name="Kohler A."/>
            <person name="Sanchez-Garcia M."/>
            <person name="Morin E."/>
            <person name="Andreopoulos B."/>
            <person name="Barry K.W."/>
            <person name="Bonito G."/>
            <person name="Buee M."/>
            <person name="Carver A."/>
            <person name="Chen C."/>
            <person name="Cichocki N."/>
            <person name="Clum A."/>
            <person name="Culley D."/>
            <person name="Crous P.W."/>
            <person name="Fauchery L."/>
            <person name="Girlanda M."/>
            <person name="Hayes R.D."/>
            <person name="Keri Z."/>
            <person name="LaButti K."/>
            <person name="Lipzen A."/>
            <person name="Lombard V."/>
            <person name="Magnuson J."/>
            <person name="Maillard F."/>
            <person name="Murat C."/>
            <person name="Nolan M."/>
            <person name="Ohm R.A."/>
            <person name="Pangilinan J."/>
            <person name="Pereira M.F."/>
            <person name="Perotto S."/>
            <person name="Peter M."/>
            <person name="Pfister S."/>
            <person name="Riley R."/>
            <person name="Sitrit Y."/>
            <person name="Stielow J.B."/>
            <person name="Szollosi G."/>
            <person name="Zifcakova L."/>
            <person name="Stursova M."/>
            <person name="Spatafora J.W."/>
            <person name="Tedersoo L."/>
            <person name="Vaario L.M."/>
            <person name="Yamada A."/>
            <person name="Yan M."/>
            <person name="Wang P."/>
            <person name="Xu J."/>
            <person name="Bruns T."/>
            <person name="Baldrian P."/>
            <person name="Vilgalys R."/>
            <person name="Dunand C."/>
            <person name="Henrissat B."/>
            <person name="Grigoriev I.V."/>
            <person name="Hibbett D."/>
            <person name="Nagy L.G."/>
            <person name="Martin F.M."/>
        </authorList>
    </citation>
    <scope>NUCLEOTIDE SEQUENCE</scope>
    <source>
        <strain evidence="6">UH-Tt-Lm1</strain>
    </source>
</reference>
<keyword evidence="2" id="KW-0547">Nucleotide-binding</keyword>
<evidence type="ECO:0000313" key="6">
    <source>
        <dbReference type="EMBL" id="KAF9793040.1"/>
    </source>
</evidence>
<dbReference type="Pfam" id="PF07714">
    <property type="entry name" value="PK_Tyr_Ser-Thr"/>
    <property type="match status" value="1"/>
</dbReference>
<dbReference type="OrthoDB" id="4062651at2759"/>
<dbReference type="GO" id="GO:0005524">
    <property type="term" value="F:ATP binding"/>
    <property type="evidence" value="ECO:0007669"/>
    <property type="project" value="UniProtKB-KW"/>
</dbReference>
<reference evidence="6" key="2">
    <citation type="submission" date="2020-11" db="EMBL/GenBank/DDBJ databases">
        <authorList>
            <consortium name="DOE Joint Genome Institute"/>
            <person name="Kuo A."/>
            <person name="Miyauchi S."/>
            <person name="Kiss E."/>
            <person name="Drula E."/>
            <person name="Kohler A."/>
            <person name="Sanchez-Garcia M."/>
            <person name="Andreopoulos B."/>
            <person name="Barry K.W."/>
            <person name="Bonito G."/>
            <person name="Buee M."/>
            <person name="Carver A."/>
            <person name="Chen C."/>
            <person name="Cichocki N."/>
            <person name="Clum A."/>
            <person name="Culley D."/>
            <person name="Crous P.W."/>
            <person name="Fauchery L."/>
            <person name="Girlanda M."/>
            <person name="Hayes R."/>
            <person name="Keri Z."/>
            <person name="Labutti K."/>
            <person name="Lipzen A."/>
            <person name="Lombard V."/>
            <person name="Magnuson J."/>
            <person name="Maillard F."/>
            <person name="Morin E."/>
            <person name="Murat C."/>
            <person name="Nolan M."/>
            <person name="Ohm R."/>
            <person name="Pangilinan J."/>
            <person name="Pereira M."/>
            <person name="Perotto S."/>
            <person name="Peter M."/>
            <person name="Riley R."/>
            <person name="Sitrit Y."/>
            <person name="Stielow B."/>
            <person name="Szollosi G."/>
            <person name="Zifcakova L."/>
            <person name="Stursova M."/>
            <person name="Spatafora J.W."/>
            <person name="Tedersoo L."/>
            <person name="Vaario L.-M."/>
            <person name="Yamada A."/>
            <person name="Yan M."/>
            <person name="Wang P."/>
            <person name="Xu J."/>
            <person name="Bruns T."/>
            <person name="Baldrian P."/>
            <person name="Vilgalys R."/>
            <person name="Henrissat B."/>
            <person name="Grigoriev I.V."/>
            <person name="Hibbett D."/>
            <person name="Nagy L.G."/>
            <person name="Martin F.M."/>
        </authorList>
    </citation>
    <scope>NUCLEOTIDE SEQUENCE</scope>
    <source>
        <strain evidence="6">UH-Tt-Lm1</strain>
    </source>
</reference>
<evidence type="ECO:0000256" key="2">
    <source>
        <dbReference type="ARBA" id="ARBA00022741"/>
    </source>
</evidence>
<dbReference type="InterPro" id="IPR000719">
    <property type="entry name" value="Prot_kinase_dom"/>
</dbReference>
<evidence type="ECO:0000259" key="5">
    <source>
        <dbReference type="PROSITE" id="PS50011"/>
    </source>
</evidence>
<dbReference type="SUPFAM" id="SSF56112">
    <property type="entry name" value="Protein kinase-like (PK-like)"/>
    <property type="match status" value="1"/>
</dbReference>
<keyword evidence="1" id="KW-0808">Transferase</keyword>
<dbReference type="InterPro" id="IPR051681">
    <property type="entry name" value="Ser/Thr_Kinases-Pseudokinases"/>
</dbReference>
<dbReference type="PROSITE" id="PS50011">
    <property type="entry name" value="PROTEIN_KINASE_DOM"/>
    <property type="match status" value="1"/>
</dbReference>
<organism evidence="6 7">
    <name type="scientific">Thelephora terrestris</name>
    <dbReference type="NCBI Taxonomy" id="56493"/>
    <lineage>
        <taxon>Eukaryota</taxon>
        <taxon>Fungi</taxon>
        <taxon>Dikarya</taxon>
        <taxon>Basidiomycota</taxon>
        <taxon>Agaricomycotina</taxon>
        <taxon>Agaricomycetes</taxon>
        <taxon>Thelephorales</taxon>
        <taxon>Thelephoraceae</taxon>
        <taxon>Thelephora</taxon>
    </lineage>
</organism>
<keyword evidence="7" id="KW-1185">Reference proteome</keyword>
<name>A0A9P6HRC8_9AGAM</name>
<accession>A0A9P6HRC8</accession>